<evidence type="ECO:0000256" key="7">
    <source>
        <dbReference type="PIRSR" id="PIRSR602403-1"/>
    </source>
</evidence>
<dbReference type="PROSITE" id="PS00086">
    <property type="entry name" value="CYTOCHROME_P450"/>
    <property type="match status" value="1"/>
</dbReference>
<dbReference type="SUPFAM" id="SSF48264">
    <property type="entry name" value="Cytochrome P450"/>
    <property type="match status" value="1"/>
</dbReference>
<comment type="caution">
    <text evidence="10">The sequence shown here is derived from an EMBL/GenBank/DDBJ whole genome shotgun (WGS) entry which is preliminary data.</text>
</comment>
<gene>
    <name evidence="10" type="ORF">QQS21_004467</name>
</gene>
<protein>
    <recommendedName>
        <fullName evidence="12">Cytochrome P450</fullName>
    </recommendedName>
</protein>
<dbReference type="PANTHER" id="PTHR24305:SF218">
    <property type="entry name" value="P450, PUTATIVE (EUROFUNG)-RELATED"/>
    <property type="match status" value="1"/>
</dbReference>
<dbReference type="GO" id="GO:0016705">
    <property type="term" value="F:oxidoreductase activity, acting on paired donors, with incorporation or reduction of molecular oxygen"/>
    <property type="evidence" value="ECO:0007669"/>
    <property type="project" value="InterPro"/>
</dbReference>
<dbReference type="InterPro" id="IPR002403">
    <property type="entry name" value="Cyt_P450_E_grp-IV"/>
</dbReference>
<evidence type="ECO:0000256" key="8">
    <source>
        <dbReference type="RuleBase" id="RU000461"/>
    </source>
</evidence>
<dbReference type="InterPro" id="IPR017972">
    <property type="entry name" value="Cyt_P450_CS"/>
</dbReference>
<comment type="cofactor">
    <cofactor evidence="1 7">
        <name>heme</name>
        <dbReference type="ChEBI" id="CHEBI:30413"/>
    </cofactor>
</comment>
<keyword evidence="11" id="KW-1185">Reference proteome</keyword>
<keyword evidence="9" id="KW-1133">Transmembrane helix</keyword>
<dbReference type="PRINTS" id="PR00385">
    <property type="entry name" value="P450"/>
</dbReference>
<evidence type="ECO:0000256" key="2">
    <source>
        <dbReference type="ARBA" id="ARBA00010617"/>
    </source>
</evidence>
<evidence type="ECO:0008006" key="12">
    <source>
        <dbReference type="Google" id="ProtNLM"/>
    </source>
</evidence>
<evidence type="ECO:0000256" key="3">
    <source>
        <dbReference type="ARBA" id="ARBA00022617"/>
    </source>
</evidence>
<reference evidence="10" key="1">
    <citation type="submission" date="2023-06" db="EMBL/GenBank/DDBJ databases">
        <title>Conoideocrella luteorostrata (Hypocreales: Clavicipitaceae), a potential biocontrol fungus for elongate hemlock scale in United States Christmas tree production areas.</title>
        <authorList>
            <person name="Barrett H."/>
            <person name="Lovett B."/>
            <person name="Macias A.M."/>
            <person name="Stajich J.E."/>
            <person name="Kasson M.T."/>
        </authorList>
    </citation>
    <scope>NUCLEOTIDE SEQUENCE</scope>
    <source>
        <strain evidence="10">ARSEF 14590</strain>
    </source>
</reference>
<keyword evidence="9" id="KW-0472">Membrane</keyword>
<dbReference type="PANTHER" id="PTHR24305">
    <property type="entry name" value="CYTOCHROME P450"/>
    <property type="match status" value="1"/>
</dbReference>
<evidence type="ECO:0000256" key="4">
    <source>
        <dbReference type="ARBA" id="ARBA00022723"/>
    </source>
</evidence>
<evidence type="ECO:0000256" key="9">
    <source>
        <dbReference type="SAM" id="Phobius"/>
    </source>
</evidence>
<dbReference type="PRINTS" id="PR00465">
    <property type="entry name" value="EP450IV"/>
</dbReference>
<dbReference type="EMBL" id="JASWJB010000066">
    <property type="protein sequence ID" value="KAK2601954.1"/>
    <property type="molecule type" value="Genomic_DNA"/>
</dbReference>
<keyword evidence="5 7" id="KW-0408">Iron</keyword>
<keyword evidence="3 7" id="KW-0349">Heme</keyword>
<dbReference type="AlphaFoldDB" id="A0AAJ0CS82"/>
<feature type="transmembrane region" description="Helical" evidence="9">
    <location>
        <begin position="7"/>
        <end position="28"/>
    </location>
</feature>
<organism evidence="10 11">
    <name type="scientific">Conoideocrella luteorostrata</name>
    <dbReference type="NCBI Taxonomy" id="1105319"/>
    <lineage>
        <taxon>Eukaryota</taxon>
        <taxon>Fungi</taxon>
        <taxon>Dikarya</taxon>
        <taxon>Ascomycota</taxon>
        <taxon>Pezizomycotina</taxon>
        <taxon>Sordariomycetes</taxon>
        <taxon>Hypocreomycetidae</taxon>
        <taxon>Hypocreales</taxon>
        <taxon>Clavicipitaceae</taxon>
        <taxon>Conoideocrella</taxon>
    </lineage>
</organism>
<comment type="similarity">
    <text evidence="2 8">Belongs to the cytochrome P450 family.</text>
</comment>
<dbReference type="InterPro" id="IPR001128">
    <property type="entry name" value="Cyt_P450"/>
</dbReference>
<evidence type="ECO:0000256" key="5">
    <source>
        <dbReference type="ARBA" id="ARBA00023004"/>
    </source>
</evidence>
<dbReference type="GO" id="GO:0005506">
    <property type="term" value="F:iron ion binding"/>
    <property type="evidence" value="ECO:0007669"/>
    <property type="project" value="InterPro"/>
</dbReference>
<evidence type="ECO:0000313" key="10">
    <source>
        <dbReference type="EMBL" id="KAK2601954.1"/>
    </source>
</evidence>
<proteinExistence type="inferred from homology"/>
<sequence>MERWEAALIIFVAGLLFLLVKIIHAFFFSSLRHVPGPFLAKITGLLVGFYDVRLQRNRKIYEWHQKYGNIVLIAPGQVSVSSLSSTREIYSISGRHPKSTYFDHFSVFGARCIFTTRGCREHQKMRKRTFQLYQPKSIYRPEIVEPIRELARDVVQQLSAPIKNSNEGEATLNIWTQCNRYSFDNSTRLALGPDHCSRLTRGASDESWMLDRWEETELWDNMAANLPLVHSFIRHIYRGLTGDRNFLSNDERLEKWTTQQLHLALKETDIITKHCLLGWLLEAKGEEGKGLSVNEIGEEIMDNILAAMATVTLALTFSLWDLACHPALQHALREELRRLPTSSQDGLPTFESIMDCEMLDSCIRESSRIHPLSSGHAERLVPMEKPYDGVILPVGVNISASTLALHHNAEVFDDPFAYRPGRWMQADLAHRSLMDKHYIPFGYGARFCLGSTFALVQIKTLVAFVVLHLHLRQDPGSKTSRNSMNQLDTQNALPRGLRCDVAIREITTWSTLSTKKAVVD</sequence>
<keyword evidence="6 8" id="KW-0503">Monooxygenase</keyword>
<evidence type="ECO:0000313" key="11">
    <source>
        <dbReference type="Proteomes" id="UP001251528"/>
    </source>
</evidence>
<evidence type="ECO:0000256" key="1">
    <source>
        <dbReference type="ARBA" id="ARBA00001971"/>
    </source>
</evidence>
<dbReference type="GO" id="GO:0020037">
    <property type="term" value="F:heme binding"/>
    <property type="evidence" value="ECO:0007669"/>
    <property type="project" value="InterPro"/>
</dbReference>
<dbReference type="GO" id="GO:0004497">
    <property type="term" value="F:monooxygenase activity"/>
    <property type="evidence" value="ECO:0007669"/>
    <property type="project" value="UniProtKB-KW"/>
</dbReference>
<dbReference type="Proteomes" id="UP001251528">
    <property type="component" value="Unassembled WGS sequence"/>
</dbReference>
<dbReference type="Pfam" id="PF00067">
    <property type="entry name" value="p450"/>
    <property type="match status" value="1"/>
</dbReference>
<evidence type="ECO:0000256" key="6">
    <source>
        <dbReference type="ARBA" id="ARBA00023033"/>
    </source>
</evidence>
<dbReference type="Gene3D" id="1.10.630.10">
    <property type="entry name" value="Cytochrome P450"/>
    <property type="match status" value="1"/>
</dbReference>
<accession>A0AAJ0CS82</accession>
<keyword evidence="4 7" id="KW-0479">Metal-binding</keyword>
<keyword evidence="8" id="KW-0560">Oxidoreductase</keyword>
<feature type="binding site" description="axial binding residue" evidence="7">
    <location>
        <position position="448"/>
    </location>
    <ligand>
        <name>heme</name>
        <dbReference type="ChEBI" id="CHEBI:30413"/>
    </ligand>
    <ligandPart>
        <name>Fe</name>
        <dbReference type="ChEBI" id="CHEBI:18248"/>
    </ligandPart>
</feature>
<dbReference type="InterPro" id="IPR050121">
    <property type="entry name" value="Cytochrome_P450_monoxygenase"/>
</dbReference>
<keyword evidence="9" id="KW-0812">Transmembrane</keyword>
<name>A0AAJ0CS82_9HYPO</name>
<dbReference type="InterPro" id="IPR036396">
    <property type="entry name" value="Cyt_P450_sf"/>
</dbReference>